<organism evidence="3 4">
    <name type="scientific">Thermofilum adornatum 1505</name>
    <dbReference type="NCBI Taxonomy" id="697581"/>
    <lineage>
        <taxon>Archaea</taxon>
        <taxon>Thermoproteota</taxon>
        <taxon>Thermoprotei</taxon>
        <taxon>Thermofilales</taxon>
        <taxon>Thermofilaceae</taxon>
        <taxon>Thermofilum</taxon>
    </lineage>
</organism>
<dbReference type="KEGG" id="tcb:TCARB_1604"/>
<reference evidence="4" key="1">
    <citation type="book" date="2010" name="EXTREMOPHILES" publisher="0:0-0">
        <title>Complete genome sequences of ten hyperthermophilic archaea reveal their metabolic capabilities and possible ecological roles.</title>
        <editorList>
            <person name="?"/>
        </editorList>
        <authorList>
            <person name="Ravin N.V."/>
            <person name="Mardanov A.V."/>
            <person name="Bonch-Osmolovskaya E.A."/>
            <person name="Skryabin K.G."/>
        </authorList>
    </citation>
    <scope>NUCLEOTIDE SEQUENCE [LARGE SCALE GENOMIC DNA]</scope>
    <source>
        <strain evidence="4">1505</strain>
    </source>
</reference>
<feature type="transmembrane region" description="Helical" evidence="1">
    <location>
        <begin position="132"/>
        <end position="152"/>
    </location>
</feature>
<accession>A0A3G1A9X8</accession>
<dbReference type="EMBL" id="CP007493">
    <property type="protein sequence ID" value="AJB42644.1"/>
    <property type="molecule type" value="Genomic_DNA"/>
</dbReference>
<dbReference type="Pfam" id="PF09335">
    <property type="entry name" value="VTT_dom"/>
    <property type="match status" value="1"/>
</dbReference>
<evidence type="ECO:0000313" key="4">
    <source>
        <dbReference type="Proteomes" id="UP000266720"/>
    </source>
</evidence>
<dbReference type="PANTHER" id="PTHR42709">
    <property type="entry name" value="ALKALINE PHOSPHATASE LIKE PROTEIN"/>
    <property type="match status" value="1"/>
</dbReference>
<feature type="transmembrane region" description="Helical" evidence="1">
    <location>
        <begin position="95"/>
        <end position="112"/>
    </location>
</feature>
<dbReference type="RefSeq" id="WP_052887148.1">
    <property type="nucleotide sequence ID" value="NZ_CP007493.1"/>
</dbReference>
<evidence type="ECO:0000256" key="1">
    <source>
        <dbReference type="SAM" id="Phobius"/>
    </source>
</evidence>
<gene>
    <name evidence="3" type="ORF">TCARB_1604</name>
</gene>
<feature type="transmembrane region" description="Helical" evidence="1">
    <location>
        <begin position="55"/>
        <end position="75"/>
    </location>
</feature>
<feature type="transmembrane region" description="Helical" evidence="1">
    <location>
        <begin position="164"/>
        <end position="185"/>
    </location>
</feature>
<feature type="domain" description="VTT" evidence="2">
    <location>
        <begin position="46"/>
        <end position="154"/>
    </location>
</feature>
<proteinExistence type="predicted"/>
<dbReference type="AlphaFoldDB" id="A0A3G1A9X8"/>
<evidence type="ECO:0000259" key="2">
    <source>
        <dbReference type="Pfam" id="PF09335"/>
    </source>
</evidence>
<sequence>MHPFIKWLFDVAKWVGGYPGIFVISLLGNLLPFMPIPYLFVVYLYATFIPGSNPILVGIVSGLGGGVGKLIVYLASREGAHVVLSEESQKRYERIGKLLGNYGALMVFLFAVTPSPDDVIIIPLGLMKYDPLKFFVAVTIGKILIGIATAYAGKTVAVLTKESLLYEIIASILLFLFVMMLLVIVDWELLLTDLGEKGLQGFIMELRRNGFSRYLRRTNRARETTGNSKS</sequence>
<dbReference type="SUPFAM" id="SSF51735">
    <property type="entry name" value="NAD(P)-binding Rossmann-fold domains"/>
    <property type="match status" value="1"/>
</dbReference>
<dbReference type="InterPro" id="IPR032816">
    <property type="entry name" value="VTT_dom"/>
</dbReference>
<dbReference type="STRING" id="697581.TCARB_1604"/>
<name>A0A3G1A9X8_9CREN</name>
<dbReference type="PANTHER" id="PTHR42709:SF10">
    <property type="entry name" value="SNARE ASSOCIATED GOLGI PROTEIN"/>
    <property type="match status" value="1"/>
</dbReference>
<keyword evidence="1" id="KW-0472">Membrane</keyword>
<keyword evidence="1" id="KW-0812">Transmembrane</keyword>
<dbReference type="Proteomes" id="UP000266720">
    <property type="component" value="Chromosome"/>
</dbReference>
<dbReference type="InterPro" id="IPR051311">
    <property type="entry name" value="DedA_domain"/>
</dbReference>
<dbReference type="GeneID" id="25407006"/>
<feature type="transmembrane region" description="Helical" evidence="1">
    <location>
        <begin position="21"/>
        <end position="49"/>
    </location>
</feature>
<keyword evidence="1" id="KW-1133">Transmembrane helix</keyword>
<dbReference type="GO" id="GO:0005886">
    <property type="term" value="C:plasma membrane"/>
    <property type="evidence" value="ECO:0007669"/>
    <property type="project" value="TreeGrafter"/>
</dbReference>
<dbReference type="InterPro" id="IPR036291">
    <property type="entry name" value="NAD(P)-bd_dom_sf"/>
</dbReference>
<protein>
    <recommendedName>
        <fullName evidence="2">VTT domain-containing protein</fullName>
    </recommendedName>
</protein>
<evidence type="ECO:0000313" key="3">
    <source>
        <dbReference type="EMBL" id="AJB42644.1"/>
    </source>
</evidence>